<dbReference type="RefSeq" id="WP_152757782.1">
    <property type="nucleotide sequence ID" value="NZ_WHLY01000002.1"/>
</dbReference>
<dbReference type="Proteomes" id="UP000479293">
    <property type="component" value="Unassembled WGS sequence"/>
</dbReference>
<keyword evidence="2" id="KW-1185">Reference proteome</keyword>
<reference evidence="1 2" key="1">
    <citation type="submission" date="2019-10" db="EMBL/GenBank/DDBJ databases">
        <title>Draft Genome Sequence of Cytophagaceae sp. SJW1-29.</title>
        <authorList>
            <person name="Choi A."/>
        </authorList>
    </citation>
    <scope>NUCLEOTIDE SEQUENCE [LARGE SCALE GENOMIC DNA]</scope>
    <source>
        <strain evidence="1 2">SJW1-29</strain>
    </source>
</reference>
<dbReference type="AlphaFoldDB" id="A0A7C9FYN9"/>
<proteinExistence type="predicted"/>
<comment type="caution">
    <text evidence="1">The sequence shown here is derived from an EMBL/GenBank/DDBJ whole genome shotgun (WGS) entry which is preliminary data.</text>
</comment>
<evidence type="ECO:0000313" key="1">
    <source>
        <dbReference type="EMBL" id="MPR32928.1"/>
    </source>
</evidence>
<dbReference type="Gene3D" id="1.10.1660.10">
    <property type="match status" value="1"/>
</dbReference>
<evidence type="ECO:0000313" key="2">
    <source>
        <dbReference type="Proteomes" id="UP000479293"/>
    </source>
</evidence>
<accession>A0A7C9FYN9</accession>
<organism evidence="1 2">
    <name type="scientific">Salmonirosea aquatica</name>
    <dbReference type="NCBI Taxonomy" id="2654236"/>
    <lineage>
        <taxon>Bacteria</taxon>
        <taxon>Pseudomonadati</taxon>
        <taxon>Bacteroidota</taxon>
        <taxon>Cytophagia</taxon>
        <taxon>Cytophagales</taxon>
        <taxon>Spirosomataceae</taxon>
        <taxon>Salmonirosea</taxon>
    </lineage>
</organism>
<name>A0A7C9FYN9_9BACT</name>
<sequence>MNTENFIPIATLCTHYHVETSFFDSLNEVGLIEIESIEESHYIHAERISEVEKIIRMRNDLHLNLEGIDVVLNLLQKMDHLQNELVSARNRLRLYEN</sequence>
<gene>
    <name evidence="1" type="ORF">GBK04_06040</name>
</gene>
<protein>
    <submittedName>
        <fullName evidence="1">MerR family transcriptional regulator</fullName>
    </submittedName>
</protein>
<dbReference type="Pfam" id="PF13591">
    <property type="entry name" value="MerR_2"/>
    <property type="match status" value="1"/>
</dbReference>
<dbReference type="EMBL" id="WHLY01000002">
    <property type="protein sequence ID" value="MPR32928.1"/>
    <property type="molecule type" value="Genomic_DNA"/>
</dbReference>